<dbReference type="Pfam" id="PF13430">
    <property type="entry name" value="DUF4112"/>
    <property type="match status" value="1"/>
</dbReference>
<dbReference type="PANTHER" id="PTHR35519">
    <property type="entry name" value="MEMBRANE PROTEINS"/>
    <property type="match status" value="1"/>
</dbReference>
<reference evidence="2 3" key="1">
    <citation type="submission" date="2017-09" db="EMBL/GenBank/DDBJ databases">
        <authorList>
            <person name="Ehlers B."/>
            <person name="Leendertz F.H."/>
        </authorList>
    </citation>
    <scope>NUCLEOTIDE SEQUENCE [LARGE SCALE GENOMIC DNA]</scope>
    <source>
        <strain evidence="2 3">DSM 16848</strain>
    </source>
</reference>
<dbReference type="EMBL" id="OCNF01000003">
    <property type="protein sequence ID" value="SOD66203.1"/>
    <property type="molecule type" value="Genomic_DNA"/>
</dbReference>
<feature type="transmembrane region" description="Helical" evidence="1">
    <location>
        <begin position="126"/>
        <end position="153"/>
    </location>
</feature>
<evidence type="ECO:0000313" key="3">
    <source>
        <dbReference type="Proteomes" id="UP000219669"/>
    </source>
</evidence>
<dbReference type="Proteomes" id="UP000219669">
    <property type="component" value="Unassembled WGS sequence"/>
</dbReference>
<dbReference type="OrthoDB" id="513552at2"/>
<dbReference type="AlphaFoldDB" id="A0A286E5N0"/>
<proteinExistence type="predicted"/>
<keyword evidence="1" id="KW-0812">Transmembrane</keyword>
<keyword evidence="1" id="KW-0472">Membrane</keyword>
<dbReference type="RefSeq" id="WP_097113617.1">
    <property type="nucleotide sequence ID" value="NZ_CP083931.1"/>
</dbReference>
<name>A0A286E5N0_9NEIS</name>
<dbReference type="InterPro" id="IPR025187">
    <property type="entry name" value="DUF4112"/>
</dbReference>
<evidence type="ECO:0008006" key="4">
    <source>
        <dbReference type="Google" id="ProtNLM"/>
    </source>
</evidence>
<keyword evidence="3" id="KW-1185">Reference proteome</keyword>
<protein>
    <recommendedName>
        <fullName evidence="4">DUF4112 domain-containing protein</fullName>
    </recommendedName>
</protein>
<feature type="transmembrane region" description="Helical" evidence="1">
    <location>
        <begin position="67"/>
        <end position="88"/>
    </location>
</feature>
<evidence type="ECO:0000313" key="2">
    <source>
        <dbReference type="EMBL" id="SOD66203.1"/>
    </source>
</evidence>
<accession>A0A286E5N0</accession>
<evidence type="ECO:0000256" key="1">
    <source>
        <dbReference type="SAM" id="Phobius"/>
    </source>
</evidence>
<feature type="transmembrane region" description="Helical" evidence="1">
    <location>
        <begin position="35"/>
        <end position="60"/>
    </location>
</feature>
<gene>
    <name evidence="2" type="ORF">SAMN02746062_00539</name>
</gene>
<dbReference type="PANTHER" id="PTHR35519:SF2">
    <property type="entry name" value="PH DOMAIN PROTEIN"/>
    <property type="match status" value="1"/>
</dbReference>
<organism evidence="2 3">
    <name type="scientific">Alysiella filiformis DSM 16848</name>
    <dbReference type="NCBI Taxonomy" id="1120981"/>
    <lineage>
        <taxon>Bacteria</taxon>
        <taxon>Pseudomonadati</taxon>
        <taxon>Pseudomonadota</taxon>
        <taxon>Betaproteobacteria</taxon>
        <taxon>Neisseriales</taxon>
        <taxon>Neisseriaceae</taxon>
        <taxon>Alysiella</taxon>
    </lineage>
</organism>
<keyword evidence="1" id="KW-1133">Transmembrane helix</keyword>
<sequence>MTEPNLRQHRLSGSRSYRLCRQISLYLDDYYLDGIIGLIPVAGSLLSGALSLVFVYAAVFKIRSWRLALVVLFNILKDLIIGLIPFLGNILDFFYKANKRNFALLDGFAAGDEHIVRQVNQQATQALIGLLILGALAIGLIYFTVEITLWLFAHLAALM</sequence>